<feature type="region of interest" description="Disordered" evidence="1">
    <location>
        <begin position="56"/>
        <end position="112"/>
    </location>
</feature>
<protein>
    <submittedName>
        <fullName evidence="2">Uncharacterized protein</fullName>
    </submittedName>
</protein>
<evidence type="ECO:0000313" key="2">
    <source>
        <dbReference type="EMBL" id="KAF2890245.1"/>
    </source>
</evidence>
<dbReference type="AlphaFoldDB" id="A0A8K0CVG0"/>
<gene>
    <name evidence="2" type="ORF">ILUMI_15928</name>
</gene>
<evidence type="ECO:0000313" key="3">
    <source>
        <dbReference type="Proteomes" id="UP000801492"/>
    </source>
</evidence>
<dbReference type="OrthoDB" id="6774450at2759"/>
<sequence>TGQSTKTQPKYKEPYIVVEVMPCDTYRISSIDGAEGRHYMTTANVSQLQLYKNCEETENEEEVAEGSAEEEAIEREEQSEVRGTGSEKGQSGMISESEVTENYKNTIKPKSGRRVKKLRYLDDYETGLD</sequence>
<keyword evidence="3" id="KW-1185">Reference proteome</keyword>
<organism evidence="2 3">
    <name type="scientific">Ignelater luminosus</name>
    <name type="common">Cucubano</name>
    <name type="synonym">Pyrophorus luminosus</name>
    <dbReference type="NCBI Taxonomy" id="2038154"/>
    <lineage>
        <taxon>Eukaryota</taxon>
        <taxon>Metazoa</taxon>
        <taxon>Ecdysozoa</taxon>
        <taxon>Arthropoda</taxon>
        <taxon>Hexapoda</taxon>
        <taxon>Insecta</taxon>
        <taxon>Pterygota</taxon>
        <taxon>Neoptera</taxon>
        <taxon>Endopterygota</taxon>
        <taxon>Coleoptera</taxon>
        <taxon>Polyphaga</taxon>
        <taxon>Elateriformia</taxon>
        <taxon>Elateroidea</taxon>
        <taxon>Elateridae</taxon>
        <taxon>Agrypninae</taxon>
        <taxon>Pyrophorini</taxon>
        <taxon>Ignelater</taxon>
    </lineage>
</organism>
<proteinExistence type="predicted"/>
<reference evidence="2" key="1">
    <citation type="submission" date="2019-08" db="EMBL/GenBank/DDBJ databases">
        <title>The genome of the North American firefly Photinus pyralis.</title>
        <authorList>
            <consortium name="Photinus pyralis genome working group"/>
            <person name="Fallon T.R."/>
            <person name="Sander Lower S.E."/>
            <person name="Weng J.-K."/>
        </authorList>
    </citation>
    <scope>NUCLEOTIDE SEQUENCE</scope>
    <source>
        <strain evidence="2">TRF0915ILg1</strain>
        <tissue evidence="2">Whole body</tissue>
    </source>
</reference>
<evidence type="ECO:0000256" key="1">
    <source>
        <dbReference type="SAM" id="MobiDB-lite"/>
    </source>
</evidence>
<name>A0A8K0CVG0_IGNLU</name>
<feature type="non-terminal residue" evidence="2">
    <location>
        <position position="1"/>
    </location>
</feature>
<feature type="compositionally biased region" description="Acidic residues" evidence="1">
    <location>
        <begin position="56"/>
        <end position="74"/>
    </location>
</feature>
<accession>A0A8K0CVG0</accession>
<dbReference type="EMBL" id="VTPC01056018">
    <property type="protein sequence ID" value="KAF2890245.1"/>
    <property type="molecule type" value="Genomic_DNA"/>
</dbReference>
<comment type="caution">
    <text evidence="2">The sequence shown here is derived from an EMBL/GenBank/DDBJ whole genome shotgun (WGS) entry which is preliminary data.</text>
</comment>
<dbReference type="Proteomes" id="UP000801492">
    <property type="component" value="Unassembled WGS sequence"/>
</dbReference>